<keyword evidence="2" id="KW-1185">Reference proteome</keyword>
<accession>A0ABU6UUL7</accession>
<gene>
    <name evidence="1" type="ORF">PIB30_093879</name>
</gene>
<evidence type="ECO:0000313" key="1">
    <source>
        <dbReference type="EMBL" id="MED6164826.1"/>
    </source>
</evidence>
<organism evidence="1 2">
    <name type="scientific">Stylosanthes scabra</name>
    <dbReference type="NCBI Taxonomy" id="79078"/>
    <lineage>
        <taxon>Eukaryota</taxon>
        <taxon>Viridiplantae</taxon>
        <taxon>Streptophyta</taxon>
        <taxon>Embryophyta</taxon>
        <taxon>Tracheophyta</taxon>
        <taxon>Spermatophyta</taxon>
        <taxon>Magnoliopsida</taxon>
        <taxon>eudicotyledons</taxon>
        <taxon>Gunneridae</taxon>
        <taxon>Pentapetalae</taxon>
        <taxon>rosids</taxon>
        <taxon>fabids</taxon>
        <taxon>Fabales</taxon>
        <taxon>Fabaceae</taxon>
        <taxon>Papilionoideae</taxon>
        <taxon>50 kb inversion clade</taxon>
        <taxon>dalbergioids sensu lato</taxon>
        <taxon>Dalbergieae</taxon>
        <taxon>Pterocarpus clade</taxon>
        <taxon>Stylosanthes</taxon>
    </lineage>
</organism>
<dbReference type="Proteomes" id="UP001341840">
    <property type="component" value="Unassembled WGS sequence"/>
</dbReference>
<sequence length="206" mass="22858">MAAIFPWDRGRKRTDDGLQWQPEVSAEDKANATVIGGVGRQRGLAENGDSGATQWLAEQGLLLPSFGDGEKAGKGLLSTVLVAANTRYQASVDRCSPGAATVEFAEEWWKYEVDDNWSLSAERELLQNDGGKGENPILGLGFNWGCMIQVQITYQHNHNSFAMGLQLFLQVQSEIIKGDKQVNWVMNDSGLSYRQWGPDGHFYFEQ</sequence>
<proteinExistence type="predicted"/>
<comment type="caution">
    <text evidence="1">The sequence shown here is derived from an EMBL/GenBank/DDBJ whole genome shotgun (WGS) entry which is preliminary data.</text>
</comment>
<dbReference type="EMBL" id="JASCZI010122862">
    <property type="protein sequence ID" value="MED6164826.1"/>
    <property type="molecule type" value="Genomic_DNA"/>
</dbReference>
<evidence type="ECO:0000313" key="2">
    <source>
        <dbReference type="Proteomes" id="UP001341840"/>
    </source>
</evidence>
<reference evidence="1 2" key="1">
    <citation type="journal article" date="2023" name="Plants (Basel)">
        <title>Bridging the Gap: Combining Genomics and Transcriptomics Approaches to Understand Stylosanthes scabra, an Orphan Legume from the Brazilian Caatinga.</title>
        <authorList>
            <person name="Ferreira-Neto J.R.C."/>
            <person name="da Silva M.D."/>
            <person name="Binneck E."/>
            <person name="de Melo N.F."/>
            <person name="da Silva R.H."/>
            <person name="de Melo A.L.T.M."/>
            <person name="Pandolfi V."/>
            <person name="Bustamante F.O."/>
            <person name="Brasileiro-Vidal A.C."/>
            <person name="Benko-Iseppon A.M."/>
        </authorList>
    </citation>
    <scope>NUCLEOTIDE SEQUENCE [LARGE SCALE GENOMIC DNA]</scope>
    <source>
        <tissue evidence="1">Leaves</tissue>
    </source>
</reference>
<protein>
    <submittedName>
        <fullName evidence="1">Uncharacterized protein</fullName>
    </submittedName>
</protein>
<name>A0ABU6UUL7_9FABA</name>